<dbReference type="EMBL" id="JACIIV010000018">
    <property type="protein sequence ID" value="MBB6228340.1"/>
    <property type="molecule type" value="Genomic_DNA"/>
</dbReference>
<name>A0A841L7D6_9SPHN</name>
<keyword evidence="3" id="KW-1185">Reference proteome</keyword>
<evidence type="ECO:0000313" key="3">
    <source>
        <dbReference type="Proteomes" id="UP000538147"/>
    </source>
</evidence>
<reference evidence="2 3" key="1">
    <citation type="submission" date="2020-08" db="EMBL/GenBank/DDBJ databases">
        <title>Genomic Encyclopedia of Type Strains, Phase IV (KMG-IV): sequencing the most valuable type-strain genomes for metagenomic binning, comparative biology and taxonomic classification.</title>
        <authorList>
            <person name="Goeker M."/>
        </authorList>
    </citation>
    <scope>NUCLEOTIDE SEQUENCE [LARGE SCALE GENOMIC DNA]</scope>
    <source>
        <strain evidence="2 3">DSM 102189</strain>
    </source>
</reference>
<feature type="region of interest" description="Disordered" evidence="1">
    <location>
        <begin position="96"/>
        <end position="117"/>
    </location>
</feature>
<feature type="region of interest" description="Disordered" evidence="1">
    <location>
        <begin position="21"/>
        <end position="40"/>
    </location>
</feature>
<feature type="compositionally biased region" description="Polar residues" evidence="1">
    <location>
        <begin position="30"/>
        <end position="39"/>
    </location>
</feature>
<evidence type="ECO:0000313" key="2">
    <source>
        <dbReference type="EMBL" id="MBB6228340.1"/>
    </source>
</evidence>
<dbReference type="Proteomes" id="UP000538147">
    <property type="component" value="Unassembled WGS sequence"/>
</dbReference>
<organism evidence="2 3">
    <name type="scientific">Polymorphobacter multimanifer</name>
    <dbReference type="NCBI Taxonomy" id="1070431"/>
    <lineage>
        <taxon>Bacteria</taxon>
        <taxon>Pseudomonadati</taxon>
        <taxon>Pseudomonadota</taxon>
        <taxon>Alphaproteobacteria</taxon>
        <taxon>Sphingomonadales</taxon>
        <taxon>Sphingosinicellaceae</taxon>
        <taxon>Polymorphobacter</taxon>
    </lineage>
</organism>
<dbReference type="AlphaFoldDB" id="A0A841L7D6"/>
<comment type="caution">
    <text evidence="2">The sequence shown here is derived from an EMBL/GenBank/DDBJ whole genome shotgun (WGS) entry which is preliminary data.</text>
</comment>
<gene>
    <name evidence="2" type="ORF">FHS79_002525</name>
</gene>
<sequence length="196" mass="22138">MQRDAARLRKRDARLKLVEDLGTPPAEQLSRGSYTTTQIIDPEDNRPRWVKRSMHTRNLERWLSRGAIEPAMYRAGDLYRSSYERAGIERSMISRYGPGGGSVSDSPSYAGTLPSNHQQMAAREHWRAARAVIQANLLPGFEAMVLHDQFANELNADHGRTGLWTLRTSIPIVCACLETLMLHYQISVDTTVQCKV</sequence>
<dbReference type="RefSeq" id="WP_184200500.1">
    <property type="nucleotide sequence ID" value="NZ_JACIIV010000018.1"/>
</dbReference>
<accession>A0A841L7D6</accession>
<proteinExistence type="predicted"/>
<evidence type="ECO:0000256" key="1">
    <source>
        <dbReference type="SAM" id="MobiDB-lite"/>
    </source>
</evidence>
<protein>
    <submittedName>
        <fullName evidence="2">Uncharacterized protein</fullName>
    </submittedName>
</protein>